<comment type="subunit">
    <text evidence="10">Homooligomer.</text>
</comment>
<protein>
    <recommendedName>
        <fullName evidence="10">Sensitive to high expression protein 9, mitochondrial</fullName>
    </recommendedName>
</protein>
<comment type="similarity">
    <text evidence="1 10">Belongs to the SHE9 family.</text>
</comment>
<dbReference type="PANTHER" id="PTHR31961:SF3">
    <property type="entry name" value="SENSITIVE TO HIGH EXPRESSION PROTEIN 9, MITOCHONDRIAL"/>
    <property type="match status" value="1"/>
</dbReference>
<evidence type="ECO:0000256" key="11">
    <source>
        <dbReference type="SAM" id="Coils"/>
    </source>
</evidence>
<evidence type="ECO:0000256" key="6">
    <source>
        <dbReference type="ARBA" id="ARBA00023054"/>
    </source>
</evidence>
<dbReference type="GO" id="GO:0005743">
    <property type="term" value="C:mitochondrial inner membrane"/>
    <property type="evidence" value="ECO:0007669"/>
    <property type="project" value="UniProtKB-SubCell"/>
</dbReference>
<evidence type="ECO:0000256" key="10">
    <source>
        <dbReference type="RuleBase" id="RU364128"/>
    </source>
</evidence>
<feature type="compositionally biased region" description="Polar residues" evidence="12">
    <location>
        <begin position="52"/>
        <end position="63"/>
    </location>
</feature>
<comment type="function">
    <text evidence="9">Required for the maintenance of the structure of the mitochondrial inner membrane. Involved in mitochondrial morphology. Causes growth arrest when highly overexpressed.</text>
</comment>
<evidence type="ECO:0000256" key="9">
    <source>
        <dbReference type="ARBA" id="ARBA00024807"/>
    </source>
</evidence>
<accession>A0A151GPW7</accession>
<keyword evidence="14" id="KW-1185">Reference proteome</keyword>
<organism evidence="13 14">
    <name type="scientific">Drechmeria coniospora</name>
    <name type="common">Nematophagous fungus</name>
    <name type="synonym">Meria coniospora</name>
    <dbReference type="NCBI Taxonomy" id="98403"/>
    <lineage>
        <taxon>Eukaryota</taxon>
        <taxon>Fungi</taxon>
        <taxon>Dikarya</taxon>
        <taxon>Ascomycota</taxon>
        <taxon>Pezizomycotina</taxon>
        <taxon>Sordariomycetes</taxon>
        <taxon>Hypocreomycetidae</taxon>
        <taxon>Hypocreales</taxon>
        <taxon>Ophiocordycipitaceae</taxon>
        <taxon>Drechmeria</taxon>
    </lineage>
</organism>
<dbReference type="Proteomes" id="UP000076580">
    <property type="component" value="Chromosome 01"/>
</dbReference>
<keyword evidence="2 10" id="KW-0812">Transmembrane</keyword>
<comment type="caution">
    <text evidence="13">The sequence shown here is derived from an EMBL/GenBank/DDBJ whole genome shotgun (WGS) entry which is preliminary data.</text>
</comment>
<keyword evidence="6 11" id="KW-0175">Coiled coil</keyword>
<evidence type="ECO:0000313" key="13">
    <source>
        <dbReference type="EMBL" id="KYK59130.1"/>
    </source>
</evidence>
<gene>
    <name evidence="13" type="ORF">DCS_00260</name>
</gene>
<keyword evidence="3 10" id="KW-0999">Mitochondrion inner membrane</keyword>
<feature type="compositionally biased region" description="Low complexity" evidence="12">
    <location>
        <begin position="99"/>
        <end position="111"/>
    </location>
</feature>
<comment type="subcellular location">
    <subcellularLocation>
        <location evidence="10">Mitochondrion inner membrane</location>
        <topology evidence="10">Multi-pass membrane protein</topology>
    </subcellularLocation>
</comment>
<feature type="coiled-coil region" evidence="11">
    <location>
        <begin position="145"/>
        <end position="172"/>
    </location>
</feature>
<feature type="region of interest" description="Disordered" evidence="12">
    <location>
        <begin position="28"/>
        <end position="111"/>
    </location>
</feature>
<dbReference type="PANTHER" id="PTHR31961">
    <property type="entry name" value="SENSITIVE TO HIGH EXPRESSION PROTEIN 9, MITOCHONDRIAL"/>
    <property type="match status" value="1"/>
</dbReference>
<evidence type="ECO:0000256" key="2">
    <source>
        <dbReference type="ARBA" id="ARBA00022692"/>
    </source>
</evidence>
<evidence type="ECO:0000256" key="4">
    <source>
        <dbReference type="ARBA" id="ARBA00022946"/>
    </source>
</evidence>
<dbReference type="Pfam" id="PF05546">
    <property type="entry name" value="She9_MDM33"/>
    <property type="match status" value="1"/>
</dbReference>
<name>A0A151GPW7_DRECN</name>
<evidence type="ECO:0000313" key="14">
    <source>
        <dbReference type="Proteomes" id="UP000076580"/>
    </source>
</evidence>
<evidence type="ECO:0000256" key="3">
    <source>
        <dbReference type="ARBA" id="ARBA00022792"/>
    </source>
</evidence>
<dbReference type="EMBL" id="LAYC01000001">
    <property type="protein sequence ID" value="KYK59130.1"/>
    <property type="molecule type" value="Genomic_DNA"/>
</dbReference>
<keyword evidence="7 10" id="KW-0496">Mitochondrion</keyword>
<keyword evidence="4 10" id="KW-0809">Transit peptide</keyword>
<evidence type="ECO:0000256" key="12">
    <source>
        <dbReference type="SAM" id="MobiDB-lite"/>
    </source>
</evidence>
<evidence type="ECO:0000256" key="8">
    <source>
        <dbReference type="ARBA" id="ARBA00023136"/>
    </source>
</evidence>
<dbReference type="InParanoid" id="A0A151GPW7"/>
<evidence type="ECO:0000256" key="1">
    <source>
        <dbReference type="ARBA" id="ARBA00007472"/>
    </source>
</evidence>
<dbReference type="GeneID" id="63712903"/>
<feature type="transmembrane region" description="Helical" evidence="10">
    <location>
        <begin position="264"/>
        <end position="284"/>
    </location>
</feature>
<keyword evidence="5 10" id="KW-1133">Transmembrane helix</keyword>
<reference evidence="13 14" key="1">
    <citation type="journal article" date="2016" name="Sci. Rep.">
        <title>Insights into Adaptations to a Near-Obligate Nematode Endoparasitic Lifestyle from the Finished Genome of Drechmeria coniospora.</title>
        <authorList>
            <person name="Zhang L."/>
            <person name="Zhou Z."/>
            <person name="Guo Q."/>
            <person name="Fokkens L."/>
            <person name="Miskei M."/>
            <person name="Pocsi I."/>
            <person name="Zhang W."/>
            <person name="Chen M."/>
            <person name="Wang L."/>
            <person name="Sun Y."/>
            <person name="Donzelli B.G."/>
            <person name="Gibson D.M."/>
            <person name="Nelson D.R."/>
            <person name="Luo J.G."/>
            <person name="Rep M."/>
            <person name="Liu H."/>
            <person name="Yang S."/>
            <person name="Wang J."/>
            <person name="Krasnoff S.B."/>
            <person name="Xu Y."/>
            <person name="Molnar I."/>
            <person name="Lin M."/>
        </authorList>
    </citation>
    <scope>NUCLEOTIDE SEQUENCE [LARGE SCALE GENOMIC DNA]</scope>
    <source>
        <strain evidence="13 14">ARSEF 6962</strain>
    </source>
</reference>
<feature type="transmembrane region" description="Helical" evidence="10">
    <location>
        <begin position="384"/>
        <end position="407"/>
    </location>
</feature>
<dbReference type="AlphaFoldDB" id="A0A151GPW7"/>
<keyword evidence="8 10" id="KW-0472">Membrane</keyword>
<proteinExistence type="inferred from homology"/>
<dbReference type="RefSeq" id="XP_040658482.1">
    <property type="nucleotide sequence ID" value="XM_040797599.1"/>
</dbReference>
<dbReference type="InterPro" id="IPR008839">
    <property type="entry name" value="MDM33_fungi"/>
</dbReference>
<dbReference type="GO" id="GO:0007007">
    <property type="term" value="P:inner mitochondrial membrane organization"/>
    <property type="evidence" value="ECO:0007669"/>
    <property type="project" value="TreeGrafter"/>
</dbReference>
<sequence>MQPLGRSAAMAVRANGSRLFLPAIGTSSMALKPASCSRRRRPIASPPKPFSSPYSRAYSTPGSTNPPPEDAGKGGKGAAGGSEATEGNPSRLEEPPERSSPSSELTSRLTRNNLNQRVNDIIGDIQSRVLNAATTFNDITGYSDIEGIKAENEALEGKLADAQSRVRAARAAHTTAYTKRDKAKREVATLLARQDSWSPQDLERFTDLYKTDHVLQAEATKAQDMLSEAEAEEQKLAKRLNSGIQKRYHEEQIWSDRIRRASRWSTLGLMGMNFLLFIVLHFVAEPWKREKLVKGVVAEEMAVLEEVRNGLEAVKLRLEQQTTAAEAPASLPATAHDAESRPAPALNGALEGPWQDLLLDPRRWQLVVADLCSERRIDVRMKDASLLALEAALAGAAIAGGLTTLYVRRT</sequence>
<evidence type="ECO:0000256" key="7">
    <source>
        <dbReference type="ARBA" id="ARBA00023128"/>
    </source>
</evidence>
<evidence type="ECO:0000256" key="5">
    <source>
        <dbReference type="ARBA" id="ARBA00022989"/>
    </source>
</evidence>